<evidence type="ECO:0000313" key="2">
    <source>
        <dbReference type="Proteomes" id="UP000316270"/>
    </source>
</evidence>
<evidence type="ECO:0000313" key="1">
    <source>
        <dbReference type="EMBL" id="QDS76719.1"/>
    </source>
</evidence>
<sequence>MLGTLVHQFSISQHQSWLINKCQWEAPQSLAVPAFSAVLATIVEIQDTRPQIARPRTLPLAMAVASRVISRVTVLMAVQIPPVVQVSVWEAETRPAIAVAQQAISHVTVQSMAVWMALSATSVAARVTSRVIARTPVLLAVSKEDQVGSKAAHHKLAVTAVLEDSVTDRCNATHAVGMVICLETALKALNVTIAASLDTFRRIAPLRCPRSVFVTAASSLVISKPTALPK</sequence>
<organism evidence="1 2">
    <name type="scientific">Venturia effusa</name>
    <dbReference type="NCBI Taxonomy" id="50376"/>
    <lineage>
        <taxon>Eukaryota</taxon>
        <taxon>Fungi</taxon>
        <taxon>Dikarya</taxon>
        <taxon>Ascomycota</taxon>
        <taxon>Pezizomycotina</taxon>
        <taxon>Dothideomycetes</taxon>
        <taxon>Pleosporomycetidae</taxon>
        <taxon>Venturiales</taxon>
        <taxon>Venturiaceae</taxon>
        <taxon>Venturia</taxon>
    </lineage>
</organism>
<gene>
    <name evidence="1" type="ORF">FKW77_001016</name>
</gene>
<dbReference type="EMBL" id="CP042200">
    <property type="protein sequence ID" value="QDS76719.1"/>
    <property type="molecule type" value="Genomic_DNA"/>
</dbReference>
<accession>A0A517LM44</accession>
<reference evidence="1 2" key="1">
    <citation type="submission" date="2019-07" db="EMBL/GenBank/DDBJ databases">
        <title>Finished genome of Venturia effusa.</title>
        <authorList>
            <person name="Young C.A."/>
            <person name="Cox M.P."/>
            <person name="Ganley A.R.D."/>
            <person name="David W.J."/>
        </authorList>
    </citation>
    <scope>NUCLEOTIDE SEQUENCE [LARGE SCALE GENOMIC DNA]</scope>
    <source>
        <strain evidence="2">albino</strain>
    </source>
</reference>
<proteinExistence type="predicted"/>
<name>A0A517LM44_9PEZI</name>
<dbReference type="Proteomes" id="UP000316270">
    <property type="component" value="Chromosome 16"/>
</dbReference>
<keyword evidence="2" id="KW-1185">Reference proteome</keyword>
<protein>
    <submittedName>
        <fullName evidence="1">Uncharacterized protein</fullName>
    </submittedName>
</protein>
<dbReference type="AlphaFoldDB" id="A0A517LM44"/>